<evidence type="ECO:0000256" key="4">
    <source>
        <dbReference type="ARBA" id="ARBA00007637"/>
    </source>
</evidence>
<accession>A0A0G4K9L6</accession>
<evidence type="ECO:0000256" key="3">
    <source>
        <dbReference type="ARBA" id="ARBA00004947"/>
    </source>
</evidence>
<evidence type="ECO:0000256" key="2">
    <source>
        <dbReference type="ARBA" id="ARBA00001911"/>
    </source>
</evidence>
<dbReference type="InterPro" id="IPR001509">
    <property type="entry name" value="Epimerase_deHydtase"/>
</dbReference>
<evidence type="ECO:0000256" key="10">
    <source>
        <dbReference type="RuleBase" id="RU366046"/>
    </source>
</evidence>
<evidence type="ECO:0000256" key="1">
    <source>
        <dbReference type="ARBA" id="ARBA00000083"/>
    </source>
</evidence>
<dbReference type="CDD" id="cd05247">
    <property type="entry name" value="UDP_G4E_1_SDR_e"/>
    <property type="match status" value="1"/>
</dbReference>
<evidence type="ECO:0000259" key="11">
    <source>
        <dbReference type="Pfam" id="PF01370"/>
    </source>
</evidence>
<dbReference type="PANTHER" id="PTHR43725">
    <property type="entry name" value="UDP-GLUCOSE 4-EPIMERASE"/>
    <property type="match status" value="1"/>
</dbReference>
<proteinExistence type="inferred from homology"/>
<evidence type="ECO:0000256" key="5">
    <source>
        <dbReference type="ARBA" id="ARBA00013189"/>
    </source>
</evidence>
<protein>
    <recommendedName>
        <fullName evidence="6 10">UDP-glucose 4-epimerase</fullName>
        <ecNumber evidence="5 10">5.1.3.2</ecNumber>
    </recommendedName>
</protein>
<evidence type="ECO:0000256" key="9">
    <source>
        <dbReference type="ARBA" id="ARBA00023277"/>
    </source>
</evidence>
<evidence type="ECO:0000256" key="8">
    <source>
        <dbReference type="ARBA" id="ARBA00023235"/>
    </source>
</evidence>
<keyword evidence="9 10" id="KW-0119">Carbohydrate metabolism</keyword>
<comment type="catalytic activity">
    <reaction evidence="1 10">
        <text>UDP-alpha-D-glucose = UDP-alpha-D-galactose</text>
        <dbReference type="Rhea" id="RHEA:22168"/>
        <dbReference type="ChEBI" id="CHEBI:58885"/>
        <dbReference type="ChEBI" id="CHEBI:66914"/>
        <dbReference type="EC" id="5.1.3.2"/>
    </reaction>
</comment>
<dbReference type="EMBL" id="CVLB01000002">
    <property type="protein sequence ID" value="CRF34904.1"/>
    <property type="molecule type" value="Genomic_DNA"/>
</dbReference>
<dbReference type="RefSeq" id="WP_048595525.1">
    <property type="nucleotide sequence ID" value="NZ_CVLB01000002.1"/>
</dbReference>
<dbReference type="InterPro" id="IPR005886">
    <property type="entry name" value="UDP_G4E"/>
</dbReference>
<dbReference type="OrthoDB" id="9801785at2"/>
<dbReference type="Gene3D" id="3.40.50.720">
    <property type="entry name" value="NAD(P)-binding Rossmann-like Domain"/>
    <property type="match status" value="1"/>
</dbReference>
<comment type="pathway">
    <text evidence="3 10">Carbohydrate metabolism; galactose metabolism.</text>
</comment>
<dbReference type="NCBIfam" id="TIGR01179">
    <property type="entry name" value="galE"/>
    <property type="match status" value="1"/>
</dbReference>
<dbReference type="Gene3D" id="3.90.25.10">
    <property type="entry name" value="UDP-galactose 4-epimerase, domain 1"/>
    <property type="match status" value="1"/>
</dbReference>
<dbReference type="EC" id="5.1.3.2" evidence="5 10"/>
<name>A0A0G4K9L6_9SPIR</name>
<comment type="cofactor">
    <cofactor evidence="2 10">
        <name>NAD(+)</name>
        <dbReference type="ChEBI" id="CHEBI:57540"/>
    </cofactor>
</comment>
<comment type="subunit">
    <text evidence="10">Homodimer.</text>
</comment>
<sequence length="330" mass="36585">MAVLVCGGAGYIGSHVVNELLKQNIETVIIDSLEYGHKDAIKDCKNFYHGNIGDSDLLDKIFKSHDIDSVMHLCAYIEVGESVQNPAKYYHNNVSNSINLLNAMLKAKVKNFIFSSTAAVYGEPEKIPLEEDCRKEPTNPYGDSKLALEKILSWYSKAYDFNYVALRYFNASGAHPDGHIGEDHKPESHLIPLILQVPLGKRESIKIFGDDYPTPDGTCLRDYIHVCDLALAHIAAMNYLKKGGKSVSCNLGNGNGFSVKEVIEVARKVTGHPIPAEVCPRRAGDSSELIASSKRAKEILGWTPTIDSLETIVQTAWNWHKNHPNGYNDR</sequence>
<keyword evidence="7 10" id="KW-0520">NAD</keyword>
<gene>
    <name evidence="12" type="primary">galE</name>
    <name evidence="12" type="ORF">BRSU_2323</name>
</gene>
<dbReference type="Proteomes" id="UP000043763">
    <property type="component" value="Unassembled WGS sequence"/>
</dbReference>
<dbReference type="PANTHER" id="PTHR43725:SF53">
    <property type="entry name" value="UDP-ARABINOSE 4-EPIMERASE 1"/>
    <property type="match status" value="1"/>
</dbReference>
<reference evidence="13" key="1">
    <citation type="submission" date="2015-04" db="EMBL/GenBank/DDBJ databases">
        <authorList>
            <person name="Mushtaq Mamoona"/>
        </authorList>
    </citation>
    <scope>NUCLEOTIDE SEQUENCE [LARGE SCALE GENOMIC DNA]</scope>
    <source>
        <strain evidence="13">AN4859/03</strain>
    </source>
</reference>
<dbReference type="GO" id="GO:0033499">
    <property type="term" value="P:galactose catabolic process via UDP-galactose, Leloir pathway"/>
    <property type="evidence" value="ECO:0007669"/>
    <property type="project" value="TreeGrafter"/>
</dbReference>
<comment type="similarity">
    <text evidence="4 10">Belongs to the NAD(P)-dependent epimerase/dehydratase family.</text>
</comment>
<evidence type="ECO:0000313" key="13">
    <source>
        <dbReference type="Proteomes" id="UP000043763"/>
    </source>
</evidence>
<organism evidence="12 13">
    <name type="scientific">Brachyspira suanatina</name>
    <dbReference type="NCBI Taxonomy" id="381802"/>
    <lineage>
        <taxon>Bacteria</taxon>
        <taxon>Pseudomonadati</taxon>
        <taxon>Spirochaetota</taxon>
        <taxon>Spirochaetia</taxon>
        <taxon>Brachyspirales</taxon>
        <taxon>Brachyspiraceae</taxon>
        <taxon>Brachyspira</taxon>
    </lineage>
</organism>
<dbReference type="Pfam" id="PF01370">
    <property type="entry name" value="Epimerase"/>
    <property type="match status" value="1"/>
</dbReference>
<dbReference type="InterPro" id="IPR036291">
    <property type="entry name" value="NAD(P)-bd_dom_sf"/>
</dbReference>
<dbReference type="GO" id="GO:0003978">
    <property type="term" value="F:UDP-glucose 4-epimerase activity"/>
    <property type="evidence" value="ECO:0007669"/>
    <property type="project" value="UniProtKB-UniRule"/>
</dbReference>
<dbReference type="SUPFAM" id="SSF51735">
    <property type="entry name" value="NAD(P)-binding Rossmann-fold domains"/>
    <property type="match status" value="1"/>
</dbReference>
<evidence type="ECO:0000256" key="7">
    <source>
        <dbReference type="ARBA" id="ARBA00023027"/>
    </source>
</evidence>
<dbReference type="AlphaFoldDB" id="A0A0G4K9L6"/>
<feature type="domain" description="NAD-dependent epimerase/dehydratase" evidence="11">
    <location>
        <begin position="3"/>
        <end position="252"/>
    </location>
</feature>
<keyword evidence="13" id="KW-1185">Reference proteome</keyword>
<evidence type="ECO:0000313" key="12">
    <source>
        <dbReference type="EMBL" id="CRF34904.1"/>
    </source>
</evidence>
<dbReference type="UniPathway" id="UPA00214"/>
<evidence type="ECO:0000256" key="6">
    <source>
        <dbReference type="ARBA" id="ARBA00018569"/>
    </source>
</evidence>
<keyword evidence="8 10" id="KW-0413">Isomerase</keyword>